<evidence type="ECO:0000313" key="2">
    <source>
        <dbReference type="Proteomes" id="UP001219585"/>
    </source>
</evidence>
<name>A0AAJ5UYZ6_9BACI</name>
<reference evidence="1" key="1">
    <citation type="submission" date="2022-11" db="EMBL/GenBank/DDBJ databases">
        <title>Lysinibacillus irui.</title>
        <authorList>
            <person name="Akintayo S.O."/>
        </authorList>
    </citation>
    <scope>NUCLEOTIDE SEQUENCE</scope>
    <source>
        <strain evidence="1">IRB4-01</strain>
        <plasmid evidence="1">unnamed</plasmid>
    </source>
</reference>
<protein>
    <recommendedName>
        <fullName evidence="3">DUF1540 domain-containing protein</fullName>
    </recommendedName>
</protein>
<dbReference type="AlphaFoldDB" id="A0AAJ5UYZ6"/>
<organism evidence="1 2">
    <name type="scientific">Lysinibacillus irui</name>
    <dbReference type="NCBI Taxonomy" id="2998077"/>
    <lineage>
        <taxon>Bacteria</taxon>
        <taxon>Bacillati</taxon>
        <taxon>Bacillota</taxon>
        <taxon>Bacilli</taxon>
        <taxon>Bacillales</taxon>
        <taxon>Bacillaceae</taxon>
        <taxon>Lysinibacillus</taxon>
    </lineage>
</organism>
<evidence type="ECO:0008006" key="3">
    <source>
        <dbReference type="Google" id="ProtNLM"/>
    </source>
</evidence>
<geneLocation type="plasmid" evidence="1 2">
    <name>unnamed</name>
</geneLocation>
<dbReference type="RefSeq" id="WP_274797455.1">
    <property type="nucleotide sequence ID" value="NZ_CP113528.1"/>
</dbReference>
<gene>
    <name evidence="1" type="ORF">OU989_23390</name>
</gene>
<sequence>MQEVKVVTAFGCCAFWQTCKLGTETCVYEVSNPAKQQACGTFKRAKRAASCTNVQETVEVDQSHQLIERKTFETDDDGQLSLF</sequence>
<dbReference type="EMBL" id="CP113528">
    <property type="protein sequence ID" value="WDV09235.1"/>
    <property type="molecule type" value="Genomic_DNA"/>
</dbReference>
<evidence type="ECO:0000313" key="1">
    <source>
        <dbReference type="EMBL" id="WDV09235.1"/>
    </source>
</evidence>
<accession>A0AAJ5UYZ6</accession>
<keyword evidence="1" id="KW-0614">Plasmid</keyword>
<dbReference type="KEGG" id="liu:OU989_23390"/>
<proteinExistence type="predicted"/>
<dbReference type="Proteomes" id="UP001219585">
    <property type="component" value="Plasmid unnamed"/>
</dbReference>